<dbReference type="EMBL" id="LQYN01000005">
    <property type="protein sequence ID" value="KYD11513.1"/>
    <property type="molecule type" value="Genomic_DNA"/>
</dbReference>
<evidence type="ECO:0000259" key="1">
    <source>
        <dbReference type="PROSITE" id="PS50965"/>
    </source>
</evidence>
<dbReference type="RefSeq" id="WP_066226077.1">
    <property type="nucleotide sequence ID" value="NZ_LQYN01000005.1"/>
</dbReference>
<proteinExistence type="predicted"/>
<dbReference type="InterPro" id="IPR011528">
    <property type="entry name" value="NERD"/>
</dbReference>
<accession>A0A150LGK6</accession>
<dbReference type="STRING" id="46224.B4102_0184"/>
<organism evidence="2 3">
    <name type="scientific">Heyndrickxia sporothermodurans</name>
    <dbReference type="NCBI Taxonomy" id="46224"/>
    <lineage>
        <taxon>Bacteria</taxon>
        <taxon>Bacillati</taxon>
        <taxon>Bacillota</taxon>
        <taxon>Bacilli</taxon>
        <taxon>Bacillales</taxon>
        <taxon>Bacillaceae</taxon>
        <taxon>Heyndrickxia</taxon>
    </lineage>
</organism>
<dbReference type="PATRIC" id="fig|46224.3.peg.3437"/>
<dbReference type="AlphaFoldDB" id="A0A150LGK6"/>
<evidence type="ECO:0000313" key="2">
    <source>
        <dbReference type="EMBL" id="KYD11513.1"/>
    </source>
</evidence>
<comment type="caution">
    <text evidence="2">The sequence shown here is derived from an EMBL/GenBank/DDBJ whole genome shotgun (WGS) entry which is preliminary data.</text>
</comment>
<keyword evidence="3" id="KW-1185">Reference proteome</keyword>
<gene>
    <name evidence="2" type="ORF">B4102_0184</name>
</gene>
<dbReference type="PROSITE" id="PS50965">
    <property type="entry name" value="NERD"/>
    <property type="match status" value="1"/>
</dbReference>
<dbReference type="Proteomes" id="UP000075666">
    <property type="component" value="Unassembled WGS sequence"/>
</dbReference>
<protein>
    <recommendedName>
        <fullName evidence="1">NERD domain-containing protein</fullName>
    </recommendedName>
</protein>
<dbReference type="Pfam" id="PF08378">
    <property type="entry name" value="NERD"/>
    <property type="match status" value="1"/>
</dbReference>
<sequence>MIDKDLTVPIKLQADYALDERLAEDYPRKGAILEDIAKREASYNGEKNLCYHLNFLPKEDFRILFDLQLKINDKEFQIDVLLISLYFALIIEAKNFAGTLVFDSKFNQFIRTINNKEEGYPNPLTQAKKHQLLLDSWLKKNKFPLPVDYLVAISYPSTILRSTEAKKIPIHDKVLHAENIPLKIHELQKRYKEPLLTPRSLKKLSETIIRSHTPLRPEILQTFSIPSEDIQKGVCCPQCKGFAILRKYRRWHCPHCSFISKDAHVQALKDFYLLISPTITNLQCREFLHLSDRKTAQFLLTSLNLSYSYIGRKRVYHFHDLFLR</sequence>
<name>A0A150LGK6_9BACI</name>
<reference evidence="2 3" key="1">
    <citation type="submission" date="2016-01" db="EMBL/GenBank/DDBJ databases">
        <title>Genome Sequences of Twelve Sporeforming Bacillus Species Isolated from Foods.</title>
        <authorList>
            <person name="Berendsen E.M."/>
            <person name="Wells-Bennik M.H."/>
            <person name="Krawcyk A.O."/>
            <person name="De Jong A."/>
            <person name="Holsappel S."/>
            <person name="Eijlander R.T."/>
            <person name="Kuipers O.P."/>
        </authorList>
    </citation>
    <scope>NUCLEOTIDE SEQUENCE [LARGE SCALE GENOMIC DNA]</scope>
    <source>
        <strain evidence="2 3">B4102</strain>
    </source>
</reference>
<dbReference type="OrthoDB" id="569879at2"/>
<evidence type="ECO:0000313" key="3">
    <source>
        <dbReference type="Proteomes" id="UP000075666"/>
    </source>
</evidence>
<feature type="domain" description="NERD" evidence="1">
    <location>
        <begin position="41"/>
        <end position="157"/>
    </location>
</feature>